<evidence type="ECO:0000256" key="2">
    <source>
        <dbReference type="ARBA" id="ARBA00022801"/>
    </source>
</evidence>
<feature type="binding site" evidence="4">
    <location>
        <position position="567"/>
    </location>
    <ligand>
        <name>AMP</name>
        <dbReference type="ChEBI" id="CHEBI:456215"/>
    </ligand>
</feature>
<evidence type="ECO:0000256" key="4">
    <source>
        <dbReference type="PIRSR" id="PIRSR623088-2"/>
    </source>
</evidence>
<comment type="similarity">
    <text evidence="6">Belongs to the cyclic nucleotide phosphodiesterase family.</text>
</comment>
<dbReference type="GO" id="GO:0004114">
    <property type="term" value="F:3',5'-cyclic-nucleotide phosphodiesterase activity"/>
    <property type="evidence" value="ECO:0007669"/>
    <property type="project" value="InterPro"/>
</dbReference>
<comment type="caution">
    <text evidence="9">The sequence shown here is derived from an EMBL/GenBank/DDBJ whole genome shotgun (WGS) entry which is preliminary data.</text>
</comment>
<feature type="transmembrane region" description="Helical" evidence="7">
    <location>
        <begin position="239"/>
        <end position="261"/>
    </location>
</feature>
<feature type="transmembrane region" description="Helical" evidence="7">
    <location>
        <begin position="190"/>
        <end position="206"/>
    </location>
</feature>
<evidence type="ECO:0000256" key="5">
    <source>
        <dbReference type="PIRSR" id="PIRSR623088-3"/>
    </source>
</evidence>
<dbReference type="PROSITE" id="PS00126">
    <property type="entry name" value="PDEASE_I_1"/>
    <property type="match status" value="1"/>
</dbReference>
<proteinExistence type="inferred from homology"/>
<dbReference type="EC" id="3.1.4.-" evidence="6"/>
<dbReference type="AlphaFoldDB" id="A0AAD5S9K6"/>
<feature type="binding site" evidence="5">
    <location>
        <position position="678"/>
    </location>
    <ligand>
        <name>Zn(2+)</name>
        <dbReference type="ChEBI" id="CHEBI:29105"/>
        <label>1</label>
    </ligand>
</feature>
<dbReference type="GO" id="GO:0046872">
    <property type="term" value="F:metal ion binding"/>
    <property type="evidence" value="ECO:0007669"/>
    <property type="project" value="UniProtKB-KW"/>
</dbReference>
<keyword evidence="1 5" id="KW-0479">Metal-binding</keyword>
<keyword evidence="7" id="KW-0472">Membrane</keyword>
<dbReference type="PROSITE" id="PS51845">
    <property type="entry name" value="PDEASE_I_2"/>
    <property type="match status" value="1"/>
</dbReference>
<accession>A0AAD5S9K6</accession>
<dbReference type="InterPro" id="IPR023088">
    <property type="entry name" value="PDEase"/>
</dbReference>
<organism evidence="9 10">
    <name type="scientific">Rhizophlyctis rosea</name>
    <dbReference type="NCBI Taxonomy" id="64517"/>
    <lineage>
        <taxon>Eukaryota</taxon>
        <taxon>Fungi</taxon>
        <taxon>Fungi incertae sedis</taxon>
        <taxon>Chytridiomycota</taxon>
        <taxon>Chytridiomycota incertae sedis</taxon>
        <taxon>Chytridiomycetes</taxon>
        <taxon>Rhizophlyctidales</taxon>
        <taxon>Rhizophlyctidaceae</taxon>
        <taxon>Rhizophlyctis</taxon>
    </lineage>
</organism>
<feature type="transmembrane region" description="Helical" evidence="7">
    <location>
        <begin position="164"/>
        <end position="183"/>
    </location>
</feature>
<evidence type="ECO:0000259" key="8">
    <source>
        <dbReference type="PROSITE" id="PS51845"/>
    </source>
</evidence>
<feature type="binding site" evidence="5">
    <location>
        <position position="530"/>
    </location>
    <ligand>
        <name>Zn(2+)</name>
        <dbReference type="ChEBI" id="CHEBI:29105"/>
        <label>1</label>
    </ligand>
</feature>
<feature type="binding site" evidence="4">
    <location>
        <begin position="526"/>
        <end position="530"/>
    </location>
    <ligand>
        <name>AMP</name>
        <dbReference type="ChEBI" id="CHEBI:456215"/>
    </ligand>
</feature>
<keyword evidence="7" id="KW-0812">Transmembrane</keyword>
<dbReference type="PANTHER" id="PTHR11347">
    <property type="entry name" value="CYCLIC NUCLEOTIDE PHOSPHODIESTERASE"/>
    <property type="match status" value="1"/>
</dbReference>
<feature type="domain" description="PDEase" evidence="8">
    <location>
        <begin position="445"/>
        <end position="773"/>
    </location>
</feature>
<dbReference type="GO" id="GO:0007165">
    <property type="term" value="P:signal transduction"/>
    <property type="evidence" value="ECO:0007669"/>
    <property type="project" value="InterPro"/>
</dbReference>
<keyword evidence="7" id="KW-1133">Transmembrane helix</keyword>
<dbReference type="EMBL" id="JADGJD010000732">
    <property type="protein sequence ID" value="KAJ3048826.1"/>
    <property type="molecule type" value="Genomic_DNA"/>
</dbReference>
<feature type="non-terminal residue" evidence="9">
    <location>
        <position position="779"/>
    </location>
</feature>
<keyword evidence="2 6" id="KW-0378">Hydrolase</keyword>
<feature type="binding site" evidence="4">
    <location>
        <position position="678"/>
    </location>
    <ligand>
        <name>AMP</name>
        <dbReference type="ChEBI" id="CHEBI:456215"/>
    </ligand>
</feature>
<evidence type="ECO:0000256" key="7">
    <source>
        <dbReference type="SAM" id="Phobius"/>
    </source>
</evidence>
<feature type="transmembrane region" description="Helical" evidence="7">
    <location>
        <begin position="281"/>
        <end position="301"/>
    </location>
</feature>
<feature type="active site" description="Proton donor" evidence="3">
    <location>
        <position position="526"/>
    </location>
</feature>
<gene>
    <name evidence="9" type="primary">PDE7A_3</name>
    <name evidence="9" type="ORF">HK097_010179</name>
</gene>
<protein>
    <recommendedName>
        <fullName evidence="6">Phosphodiesterase</fullName>
        <ecNumber evidence="6">3.1.4.-</ecNumber>
    </recommendedName>
</protein>
<evidence type="ECO:0000256" key="3">
    <source>
        <dbReference type="PIRSR" id="PIRSR623088-1"/>
    </source>
</evidence>
<sequence>MVYRGFGADRPQIWTKSLTRHTAPGASPIGGRPTSWIAPDGQYGLGVGILGPGPRPLMNPSASRIGGIQMISTEGNINELGSNFLNPNSLSVPQPRATQLLTTSDTGGDNVSILSRSLREKLKELGHPLRGPIMAQMATHYLSFLLLLWIAYQTEWSPNMRFYMAYFYFHIAIFILQISRMAYAKNPNSVVPFYISLAPFALLVIISREAHMIVMVLWYVSFLIIYLQSGHHEMGKHLIYYSITFICVYYLCVVAMFFFYTSDCSQIYCGVGFAEGEGIEFGFEAVLCGACGMVVICFVMLEKFIKLNASTLLERDNYMNQLYHANIDLKKQLRRARSEKEVDLEAPLSRATQILKEVKETQELDKSVQNEIDFIMGILASDQLYNPNLYQKAGDADVHDWLNNMLLTQRESGTGTMGRSTGQTSKQVSIRSDASGLMGNGVGQPGADNVLLKTDMAMFALLEDMDNPNYDVADLAKASGGRELYYIGWYIFRRYNFFETYQINEAKFRHWLAKVESGYRGSNPYHNTTHAADVTHAMHYYVTRPRLWNVLKPEEQLACIIAPIIHDYMHPGVNNAFLIATLNPLAIRYNDQAVLEHFHCSSIFELLQNPEYDFLSSLPPDTRKTVREFVISMVMATDMSQHFDWIGKFKTKLTGIGFNFESKPDRKLLLNVAIKCADINNPAKPLEGCRRWTDMIMEEFFMQGEEEKRKGVPISPMMDREKTDIPKCQIGFIDFIILPLFEAWSGFMLEDLDPLIANIQNNKAYWKAQAEAGALQGTF</sequence>
<dbReference type="InterPro" id="IPR023174">
    <property type="entry name" value="PDEase_CS"/>
</dbReference>
<reference evidence="9" key="1">
    <citation type="submission" date="2020-05" db="EMBL/GenBank/DDBJ databases">
        <title>Phylogenomic resolution of chytrid fungi.</title>
        <authorList>
            <person name="Stajich J.E."/>
            <person name="Amses K."/>
            <person name="Simmons R."/>
            <person name="Seto K."/>
            <person name="Myers J."/>
            <person name="Bonds A."/>
            <person name="Quandt C.A."/>
            <person name="Barry K."/>
            <person name="Liu P."/>
            <person name="Grigoriev I."/>
            <person name="Longcore J.E."/>
            <person name="James T.Y."/>
        </authorList>
    </citation>
    <scope>NUCLEOTIDE SEQUENCE</scope>
    <source>
        <strain evidence="9">JEL0318</strain>
    </source>
</reference>
<dbReference type="InterPro" id="IPR002073">
    <property type="entry name" value="PDEase_catalytic_dom"/>
</dbReference>
<feature type="transmembrane region" description="Helical" evidence="7">
    <location>
        <begin position="133"/>
        <end position="152"/>
    </location>
</feature>
<dbReference type="SUPFAM" id="SSF109604">
    <property type="entry name" value="HD-domain/PDEase-like"/>
    <property type="match status" value="1"/>
</dbReference>
<comment type="cofactor">
    <cofactor evidence="6">
        <name>a divalent metal cation</name>
        <dbReference type="ChEBI" id="CHEBI:60240"/>
    </cofactor>
    <text evidence="6">Binds 2 divalent metal cations per subunit. Site 1 may preferentially bind zinc ions, while site 2 has a preference for magnesium and/or manganese ions.</text>
</comment>
<evidence type="ECO:0000313" key="9">
    <source>
        <dbReference type="EMBL" id="KAJ3048826.1"/>
    </source>
</evidence>
<dbReference type="PRINTS" id="PR00387">
    <property type="entry name" value="PDIESTERASE1"/>
</dbReference>
<dbReference type="Proteomes" id="UP001212841">
    <property type="component" value="Unassembled WGS sequence"/>
</dbReference>
<dbReference type="CDD" id="cd00077">
    <property type="entry name" value="HDc"/>
    <property type="match status" value="1"/>
</dbReference>
<evidence type="ECO:0000313" key="10">
    <source>
        <dbReference type="Proteomes" id="UP001212841"/>
    </source>
</evidence>
<evidence type="ECO:0000256" key="1">
    <source>
        <dbReference type="ARBA" id="ARBA00022723"/>
    </source>
</evidence>
<evidence type="ECO:0000256" key="6">
    <source>
        <dbReference type="RuleBase" id="RU363067"/>
    </source>
</evidence>
<dbReference type="Pfam" id="PF00233">
    <property type="entry name" value="PDEase_I"/>
    <property type="match status" value="1"/>
</dbReference>
<feature type="binding site" evidence="5">
    <location>
        <position position="566"/>
    </location>
    <ligand>
        <name>Zn(2+)</name>
        <dbReference type="ChEBI" id="CHEBI:29105"/>
        <label>1</label>
    </ligand>
</feature>
<dbReference type="Gene3D" id="1.10.1300.10">
    <property type="entry name" value="3'5'-cyclic nucleotide phosphodiesterase, catalytic domain"/>
    <property type="match status" value="1"/>
</dbReference>
<dbReference type="InterPro" id="IPR036971">
    <property type="entry name" value="PDEase_catalytic_dom_sf"/>
</dbReference>
<feature type="binding site" evidence="5">
    <location>
        <position position="567"/>
    </location>
    <ligand>
        <name>Zn(2+)</name>
        <dbReference type="ChEBI" id="CHEBI:29105"/>
        <label>2</label>
    </ligand>
</feature>
<keyword evidence="10" id="KW-1185">Reference proteome</keyword>
<feature type="binding site" evidence="4">
    <location>
        <position position="729"/>
    </location>
    <ligand>
        <name>AMP</name>
        <dbReference type="ChEBI" id="CHEBI:456215"/>
    </ligand>
</feature>
<name>A0AAD5S9K6_9FUNG</name>
<dbReference type="InterPro" id="IPR003607">
    <property type="entry name" value="HD/PDEase_dom"/>
</dbReference>
<feature type="transmembrane region" description="Helical" evidence="7">
    <location>
        <begin position="212"/>
        <end position="227"/>
    </location>
</feature>
<feature type="binding site" evidence="5">
    <location>
        <position position="567"/>
    </location>
    <ligand>
        <name>Zn(2+)</name>
        <dbReference type="ChEBI" id="CHEBI:29105"/>
        <label>1</label>
    </ligand>
</feature>